<evidence type="ECO:0000256" key="1">
    <source>
        <dbReference type="SAM" id="Phobius"/>
    </source>
</evidence>
<dbReference type="Proteomes" id="UP000321595">
    <property type="component" value="Chromosome"/>
</dbReference>
<keyword evidence="1" id="KW-0472">Membrane</keyword>
<protein>
    <submittedName>
        <fullName evidence="2">Uncharacterized protein</fullName>
    </submittedName>
</protein>
<keyword evidence="1" id="KW-0812">Transmembrane</keyword>
<feature type="transmembrane region" description="Helical" evidence="1">
    <location>
        <begin position="96"/>
        <end position="119"/>
    </location>
</feature>
<keyword evidence="3" id="KW-1185">Reference proteome</keyword>
<proteinExistence type="predicted"/>
<accession>A0A5B8XWV1</accession>
<keyword evidence="1" id="KW-1133">Transmembrane helix</keyword>
<name>A0A5B8XWV1_9DELT</name>
<feature type="transmembrane region" description="Helical" evidence="1">
    <location>
        <begin position="131"/>
        <end position="153"/>
    </location>
</feature>
<evidence type="ECO:0000313" key="2">
    <source>
        <dbReference type="EMBL" id="QED29448.1"/>
    </source>
</evidence>
<organism evidence="2 3">
    <name type="scientific">Microvenator marinus</name>
    <dbReference type="NCBI Taxonomy" id="2600177"/>
    <lineage>
        <taxon>Bacteria</taxon>
        <taxon>Deltaproteobacteria</taxon>
        <taxon>Bradymonadales</taxon>
        <taxon>Microvenatoraceae</taxon>
        <taxon>Microvenator</taxon>
    </lineage>
</organism>
<gene>
    <name evidence="2" type="ORF">FRD01_19855</name>
</gene>
<dbReference type="AlphaFoldDB" id="A0A5B8XWV1"/>
<evidence type="ECO:0000313" key="3">
    <source>
        <dbReference type="Proteomes" id="UP000321595"/>
    </source>
</evidence>
<dbReference type="EMBL" id="CP042467">
    <property type="protein sequence ID" value="QED29448.1"/>
    <property type="molecule type" value="Genomic_DNA"/>
</dbReference>
<dbReference type="KEGG" id="bbae:FRD01_19855"/>
<dbReference type="RefSeq" id="WP_146962681.1">
    <property type="nucleotide sequence ID" value="NZ_CP042467.1"/>
</dbReference>
<sequence>MMHPLVFWLVGVVLLLLESVAAQVFGFESLTPQIWIALTTWLGLNGKLSPSSLTLSALLPFMVLTSGAPSSVWVPGVVVSFLVLRPTNLKIQALSPFTHALLGLVICLIHALVMALVLVVFSPGSRILSSIAWNVIWAAPVAGICAAGVFFLLRKIEEVFGPRQSGLRFS</sequence>
<reference evidence="2 3" key="1">
    <citation type="submission" date="2019-08" db="EMBL/GenBank/DDBJ databases">
        <authorList>
            <person name="Liang Q."/>
        </authorList>
    </citation>
    <scope>NUCLEOTIDE SEQUENCE [LARGE SCALE GENOMIC DNA]</scope>
    <source>
        <strain evidence="2 3">V1718</strain>
    </source>
</reference>
<feature type="transmembrane region" description="Helical" evidence="1">
    <location>
        <begin position="57"/>
        <end position="84"/>
    </location>
</feature>